<evidence type="ECO:0000256" key="5">
    <source>
        <dbReference type="SAM" id="SignalP"/>
    </source>
</evidence>
<evidence type="ECO:0000256" key="3">
    <source>
        <dbReference type="PROSITE-ProRule" id="PRU00076"/>
    </source>
</evidence>
<reference evidence="7" key="1">
    <citation type="submission" date="2021-02" db="EMBL/GenBank/DDBJ databases">
        <authorList>
            <person name="Nowell W R."/>
        </authorList>
    </citation>
    <scope>NUCLEOTIDE SEQUENCE</scope>
    <source>
        <strain evidence="7">Ploen Becks lab</strain>
    </source>
</reference>
<protein>
    <recommendedName>
        <fullName evidence="6">EGF-like domain-containing protein</fullName>
    </recommendedName>
</protein>
<evidence type="ECO:0000313" key="7">
    <source>
        <dbReference type="EMBL" id="CAF0941693.1"/>
    </source>
</evidence>
<comment type="caution">
    <text evidence="7">The sequence shown here is derived from an EMBL/GenBank/DDBJ whole genome shotgun (WGS) entry which is preliminary data.</text>
</comment>
<name>A0A814CHZ6_9BILA</name>
<feature type="disulfide bond" evidence="3">
    <location>
        <begin position="786"/>
        <end position="796"/>
    </location>
</feature>
<proteinExistence type="predicted"/>
<evidence type="ECO:0000256" key="4">
    <source>
        <dbReference type="SAM" id="MobiDB-lite"/>
    </source>
</evidence>
<dbReference type="AlphaFoldDB" id="A0A814CHZ6"/>
<dbReference type="PANTHER" id="PTHR14949">
    <property type="entry name" value="EGF-LIKE-DOMAIN, MULTIPLE 7, 8"/>
    <property type="match status" value="1"/>
</dbReference>
<feature type="compositionally biased region" description="Low complexity" evidence="4">
    <location>
        <begin position="95"/>
        <end position="110"/>
    </location>
</feature>
<feature type="non-terminal residue" evidence="7">
    <location>
        <position position="1"/>
    </location>
</feature>
<dbReference type="PROSITE" id="PS00022">
    <property type="entry name" value="EGF_1"/>
    <property type="match status" value="1"/>
</dbReference>
<feature type="chain" id="PRO_5032627627" description="EGF-like domain-containing protein" evidence="5">
    <location>
        <begin position="20"/>
        <end position="1032"/>
    </location>
</feature>
<dbReference type="OrthoDB" id="10001041at2759"/>
<accession>A0A814CHZ6</accession>
<keyword evidence="3" id="KW-0245">EGF-like domain</keyword>
<keyword evidence="1 5" id="KW-0732">Signal</keyword>
<dbReference type="EMBL" id="CAJNOC010002591">
    <property type="protein sequence ID" value="CAF0941693.1"/>
    <property type="molecule type" value="Genomic_DNA"/>
</dbReference>
<comment type="caution">
    <text evidence="3">Lacks conserved residue(s) required for the propagation of feature annotation.</text>
</comment>
<evidence type="ECO:0000259" key="6">
    <source>
        <dbReference type="PROSITE" id="PS50026"/>
    </source>
</evidence>
<keyword evidence="8" id="KW-1185">Reference proteome</keyword>
<dbReference type="Gene3D" id="2.60.120.260">
    <property type="entry name" value="Galactose-binding domain-like"/>
    <property type="match status" value="1"/>
</dbReference>
<dbReference type="PROSITE" id="PS50026">
    <property type="entry name" value="EGF_3"/>
    <property type="match status" value="1"/>
</dbReference>
<evidence type="ECO:0000256" key="1">
    <source>
        <dbReference type="ARBA" id="ARBA00022729"/>
    </source>
</evidence>
<dbReference type="GO" id="GO:0005102">
    <property type="term" value="F:signaling receptor binding"/>
    <property type="evidence" value="ECO:0007669"/>
    <property type="project" value="TreeGrafter"/>
</dbReference>
<feature type="disulfide bond" evidence="3">
    <location>
        <begin position="804"/>
        <end position="813"/>
    </location>
</feature>
<feature type="region of interest" description="Disordered" evidence="4">
    <location>
        <begin position="91"/>
        <end position="110"/>
    </location>
</feature>
<evidence type="ECO:0000256" key="2">
    <source>
        <dbReference type="ARBA" id="ARBA00023157"/>
    </source>
</evidence>
<organism evidence="7 8">
    <name type="scientific">Brachionus calyciflorus</name>
    <dbReference type="NCBI Taxonomy" id="104777"/>
    <lineage>
        <taxon>Eukaryota</taxon>
        <taxon>Metazoa</taxon>
        <taxon>Spiralia</taxon>
        <taxon>Gnathifera</taxon>
        <taxon>Rotifera</taxon>
        <taxon>Eurotatoria</taxon>
        <taxon>Monogononta</taxon>
        <taxon>Pseudotrocha</taxon>
        <taxon>Ploima</taxon>
        <taxon>Brachionidae</taxon>
        <taxon>Brachionus</taxon>
    </lineage>
</organism>
<dbReference type="InterPro" id="IPR050969">
    <property type="entry name" value="Dev_Signal_Modulators"/>
</dbReference>
<evidence type="ECO:0000313" key="8">
    <source>
        <dbReference type="Proteomes" id="UP000663879"/>
    </source>
</evidence>
<dbReference type="GO" id="GO:0005576">
    <property type="term" value="C:extracellular region"/>
    <property type="evidence" value="ECO:0007669"/>
    <property type="project" value="TreeGrafter"/>
</dbReference>
<dbReference type="InterPro" id="IPR000742">
    <property type="entry name" value="EGF"/>
</dbReference>
<dbReference type="GO" id="GO:0009986">
    <property type="term" value="C:cell surface"/>
    <property type="evidence" value="ECO:0007669"/>
    <property type="project" value="TreeGrafter"/>
</dbReference>
<gene>
    <name evidence="7" type="ORF">OXX778_LOCUS13462</name>
</gene>
<dbReference type="PANTHER" id="PTHR14949:SF54">
    <property type="entry name" value="VWFD DOMAIN-CONTAINING PROTEIN"/>
    <property type="match status" value="1"/>
</dbReference>
<feature type="domain" description="EGF-like" evidence="6">
    <location>
        <begin position="782"/>
        <end position="814"/>
    </location>
</feature>
<sequence>MKIFKYSVIFSILAVLIQCQGDTTEFYTDASNDGTTVDNSATVASNDGNTVANSATVASNDGNTVANSVTVSNTAAVDRASLAPVDFSTNKEDQTTLAPTTVPSTTTTSTTTTTRFRGSCPTGYYISDDGNACIFDFDRLSRNANIKLVTNLMDQLASESEISAKCSLNCPANTNCSTLNGTVEWFNGTSSKIHTTDLIYNLANREFYSFLGESHWVPLIGNSLSCKIIPEFNSTNPSFEIKSSSYAIQLDCSMVNLTAQEAAESNDKSFVLYFDEADTKTSRLKCVTTIPIGCTDTSDSNCDLKLSLEYKGSISKDRVIVSECSKKSNGIHLCNPNDKTFKVLSNWTLADGELTWDIGVSLESKNLNFKNETYELELQKNMGNGNQRDLFSKLILPNITVNFRPSSRPLKYYATCFNDPHCKTFDGVWFELQLPGEFQMYENVETQTRVHVISTRCSPWSWWRPPFCLNKIYLQYFHEIVRIDVANNLIYYSNLLRNIINQPVIFDSQGNARNSIESLQITKNGYGIDIATGYGMMLRAYGYVWDDELYINRYDIIPAKVDKGKTGGIFSKWDDDPSNDVRVLKNGSTVAFDIYNDFLYNTYIAGSNGIPSLANGNYPINSTQAKNSNSFCGTYSKGKCIIGKNEDSFIATAARKRRDVEDRFEIDLNKLANSEALKNLEKMNFNKRYAPRIRRATPTLAELQQRNATCDALAAKVDPSVASESNIDETIENCKNDVVADQYTDYTNGYKNDVATVVIALATSDVSNMDTSGGSPVILVPLSDLCPNNCSDHGNCTNKGVCECETDYSGADCSQYSQAVPSLLSTTQSGIWDLSKGALNDIIFKAKQFISSNENAQFRFTVYYPDINTRLSDGIVKASEVAFNVIYVNLTNVTISQKFFFIKFEATNDGSEYSKTTITLTAADLTRYTCSQTTCTEIQQQVPIKSGSDSIKFFHLLIFLPSVEEKEIEGDTRVHNDAIEQLSRRAIIRQALRKDTQVAVCIQEHENVEEVIGKTKSLKIPKKRGRKKTDIQ</sequence>
<dbReference type="Proteomes" id="UP000663879">
    <property type="component" value="Unassembled WGS sequence"/>
</dbReference>
<keyword evidence="2 3" id="KW-1015">Disulfide bond</keyword>
<feature type="signal peptide" evidence="5">
    <location>
        <begin position="1"/>
        <end position="19"/>
    </location>
</feature>